<evidence type="ECO:0000256" key="1">
    <source>
        <dbReference type="ARBA" id="ARBA00022729"/>
    </source>
</evidence>
<comment type="caution">
    <text evidence="2">The sequence shown here is derived from an EMBL/GenBank/DDBJ whole genome shotgun (WGS) entry which is preliminary data.</text>
</comment>
<keyword evidence="1" id="KW-0732">Signal</keyword>
<dbReference type="PANTHER" id="PTHR44103:SF1">
    <property type="entry name" value="PROPROTEIN CONVERTASE P"/>
    <property type="match status" value="1"/>
</dbReference>
<dbReference type="RefSeq" id="WP_106362529.1">
    <property type="nucleotide sequence ID" value="NZ_PVTJ01000001.1"/>
</dbReference>
<dbReference type="InterPro" id="IPR013517">
    <property type="entry name" value="FG-GAP"/>
</dbReference>
<evidence type="ECO:0000313" key="2">
    <source>
        <dbReference type="EMBL" id="PRY62522.1"/>
    </source>
</evidence>
<gene>
    <name evidence="2" type="ORF">B0I28_101856</name>
</gene>
<dbReference type="SUPFAM" id="SSF69318">
    <property type="entry name" value="Integrin alpha N-terminal domain"/>
    <property type="match status" value="1"/>
</dbReference>
<dbReference type="Pfam" id="PF13517">
    <property type="entry name" value="FG-GAP_3"/>
    <property type="match status" value="2"/>
</dbReference>
<dbReference type="EMBL" id="PVTJ01000001">
    <property type="protein sequence ID" value="PRY62522.1"/>
    <property type="molecule type" value="Genomic_DNA"/>
</dbReference>
<proteinExistence type="predicted"/>
<dbReference type="Proteomes" id="UP000238176">
    <property type="component" value="Unassembled WGS sequence"/>
</dbReference>
<evidence type="ECO:0000313" key="3">
    <source>
        <dbReference type="Proteomes" id="UP000238176"/>
    </source>
</evidence>
<dbReference type="PANTHER" id="PTHR44103">
    <property type="entry name" value="PROPROTEIN CONVERTASE P"/>
    <property type="match status" value="1"/>
</dbReference>
<reference evidence="2 3" key="1">
    <citation type="submission" date="2018-03" db="EMBL/GenBank/DDBJ databases">
        <title>Genomic Encyclopedia of Type Strains, Phase III (KMG-III): the genomes of soil and plant-associated and newly described type strains.</title>
        <authorList>
            <person name="Whitman W."/>
        </authorList>
    </citation>
    <scope>NUCLEOTIDE SEQUENCE [LARGE SCALE GENOMIC DNA]</scope>
    <source>
        <strain evidence="2 3">CGMCC 4.7067</strain>
    </source>
</reference>
<name>A0A2T0UX78_9ACTN</name>
<dbReference type="AlphaFoldDB" id="A0A2T0UX78"/>
<protein>
    <submittedName>
        <fullName evidence="2">VCBS repeat protein</fullName>
    </submittedName>
</protein>
<accession>A0A2T0UX78</accession>
<sequence length="296" mass="30657">MEFGSSNRGGGPWRAAAGIGAVVAALLIVPVAAQAEPVEQVAAGNYDYDGDGLDDVLARRDETGALELWPGDGAGGFRPRSTVGSGWGGMDLIETAGDLNGDGRADLLGRVASTGALNFYPGNGTGFDAPVRIGRGWEAMLTVVSGHDYDGDGNRDFLAVEAGTGTLWLYPGTGTGTHGRRTAIGSGFDRVRELTAIGDMDEDGHADIVAVRETDECMYFYGGPGSGGFEAPVLFDCGWDVLDSAASVGDFDGDGHADWLGRERASNLLYLFKGDGLGGYGSSPVVDTGWNTMTIA</sequence>
<dbReference type="Gene3D" id="2.130.10.130">
    <property type="entry name" value="Integrin alpha, N-terminal"/>
    <property type="match status" value="1"/>
</dbReference>
<dbReference type="OrthoDB" id="9815928at2"/>
<dbReference type="InterPro" id="IPR028994">
    <property type="entry name" value="Integrin_alpha_N"/>
</dbReference>
<keyword evidence="3" id="KW-1185">Reference proteome</keyword>
<organism evidence="2 3">
    <name type="scientific">Glycomyces artemisiae</name>
    <dbReference type="NCBI Taxonomy" id="1076443"/>
    <lineage>
        <taxon>Bacteria</taxon>
        <taxon>Bacillati</taxon>
        <taxon>Actinomycetota</taxon>
        <taxon>Actinomycetes</taxon>
        <taxon>Glycomycetales</taxon>
        <taxon>Glycomycetaceae</taxon>
        <taxon>Glycomyces</taxon>
    </lineage>
</organism>